<evidence type="ECO:0000256" key="3">
    <source>
        <dbReference type="ARBA" id="ARBA00011970"/>
    </source>
</evidence>
<comment type="caution">
    <text evidence="10">The sequence shown here is derived from an EMBL/GenBank/DDBJ whole genome shotgun (WGS) entry which is preliminary data.</text>
</comment>
<evidence type="ECO:0000256" key="5">
    <source>
        <dbReference type="ARBA" id="ARBA00022679"/>
    </source>
</evidence>
<feature type="repeat" description="TPR" evidence="8">
    <location>
        <begin position="246"/>
        <end position="279"/>
    </location>
</feature>
<dbReference type="EMBL" id="QMCH01000006">
    <property type="protein sequence ID" value="RAZ41256.1"/>
    <property type="molecule type" value="Genomic_DNA"/>
</dbReference>
<protein>
    <recommendedName>
        <fullName evidence="3">protein O-GlcNAc transferase</fullName>
        <ecNumber evidence="3">2.4.1.255</ecNumber>
    </recommendedName>
</protein>
<dbReference type="PANTHER" id="PTHR44366:SF1">
    <property type="entry name" value="UDP-N-ACETYLGLUCOSAMINE--PEPTIDE N-ACETYLGLUCOSAMINYLTRANSFERASE 110 KDA SUBUNIT"/>
    <property type="match status" value="1"/>
</dbReference>
<dbReference type="PROSITE" id="PS50005">
    <property type="entry name" value="TPR"/>
    <property type="match status" value="3"/>
</dbReference>
<dbReference type="SUPFAM" id="SSF48452">
    <property type="entry name" value="TPR-like"/>
    <property type="match status" value="1"/>
</dbReference>
<evidence type="ECO:0000256" key="6">
    <source>
        <dbReference type="ARBA" id="ARBA00022737"/>
    </source>
</evidence>
<feature type="domain" description="O-GlcNAc transferase C-terminal" evidence="9">
    <location>
        <begin position="358"/>
        <end position="486"/>
    </location>
</feature>
<dbReference type="Gene3D" id="1.25.40.10">
    <property type="entry name" value="Tetratricopeptide repeat domain"/>
    <property type="match status" value="4"/>
</dbReference>
<evidence type="ECO:0000256" key="2">
    <source>
        <dbReference type="ARBA" id="ARBA00005386"/>
    </source>
</evidence>
<evidence type="ECO:0000313" key="10">
    <source>
        <dbReference type="EMBL" id="RAZ41256.1"/>
    </source>
</evidence>
<dbReference type="InterPro" id="IPR019734">
    <property type="entry name" value="TPR_rpt"/>
</dbReference>
<name>A0ABX9F8M7_9BURK</name>
<dbReference type="PANTHER" id="PTHR44366">
    <property type="entry name" value="UDP-N-ACETYLGLUCOSAMINE--PEPTIDE N-ACETYLGLUCOSAMINYLTRANSFERASE 110 KDA SUBUNIT"/>
    <property type="match status" value="1"/>
</dbReference>
<keyword evidence="11" id="KW-1185">Reference proteome</keyword>
<sequence length="489" mass="55779">MEGMDHQMQLSFQKVMQAFERGNFNEAESILDKILQADFNNAGAVFKLAISYANANRLSEALASFNLLAVYQKDDAKIYYNVGLIHSMQGDHQLALENYDLALKINPDDVDILINKGSTCIDAKNYVLALQVLEYATQLRPDIAEAWSNKGIALNNLNLYQESLNAYNEAIRLNPRYHEAWSNKSAPLIKLNRIKESLEACEIALSIKPNYPDGWLNKGAALHQLKRYEEAITCFDRGLLYKTEFYLALSNKANSLDELKRFEESIACYEQAISLNPNIDWIYGDLLHMKMKIFSLKNIKKEIEVIKAAILSNRKVIAPFELLSLVDDPFLQKRASEIFVKWSYPRNTSLGLIAKHAWKEKIHIAYFSADFKNHPVALLTAQLYEIHDRSQFEIYAFSLVKATDEMRNRLLGIFDHFIDVENQSDIEIARLARALDIDIAVDLTGFTQDSRTGIFAYRAAPIQVNWLGYPGTMGADYMDYIIADKTLIL</sequence>
<keyword evidence="5" id="KW-0808">Transferase</keyword>
<gene>
    <name evidence="10" type="ORF">DP176_08265</name>
</gene>
<dbReference type="SMART" id="SM00028">
    <property type="entry name" value="TPR"/>
    <property type="match status" value="7"/>
</dbReference>
<dbReference type="EC" id="2.4.1.255" evidence="3"/>
<evidence type="ECO:0000313" key="11">
    <source>
        <dbReference type="Proteomes" id="UP000251072"/>
    </source>
</evidence>
<evidence type="ECO:0000259" key="9">
    <source>
        <dbReference type="Pfam" id="PF13844"/>
    </source>
</evidence>
<dbReference type="Pfam" id="PF00515">
    <property type="entry name" value="TPR_1"/>
    <property type="match status" value="3"/>
</dbReference>
<dbReference type="Pfam" id="PF13432">
    <property type="entry name" value="TPR_16"/>
    <property type="match status" value="1"/>
</dbReference>
<dbReference type="InterPro" id="IPR037919">
    <property type="entry name" value="OGT"/>
</dbReference>
<dbReference type="Pfam" id="PF13844">
    <property type="entry name" value="Glyco_transf_41"/>
    <property type="match status" value="1"/>
</dbReference>
<evidence type="ECO:0000256" key="8">
    <source>
        <dbReference type="PROSITE-ProRule" id="PRU00339"/>
    </source>
</evidence>
<accession>A0ABX9F8M7</accession>
<dbReference type="Proteomes" id="UP000251072">
    <property type="component" value="Unassembled WGS sequence"/>
</dbReference>
<keyword evidence="4" id="KW-0328">Glycosyltransferase</keyword>
<evidence type="ECO:0000256" key="1">
    <source>
        <dbReference type="ARBA" id="ARBA00004922"/>
    </source>
</evidence>
<keyword evidence="6" id="KW-0677">Repeat</keyword>
<comment type="pathway">
    <text evidence="1">Protein modification; protein glycosylation.</text>
</comment>
<keyword evidence="7 8" id="KW-0802">TPR repeat</keyword>
<dbReference type="InterPro" id="IPR029489">
    <property type="entry name" value="OGT/SEC/SPY_C"/>
</dbReference>
<dbReference type="Gene3D" id="3.40.50.11380">
    <property type="match status" value="1"/>
</dbReference>
<comment type="similarity">
    <text evidence="2">Belongs to the glycosyltransferase 41 family. O-GlcNAc transferase subfamily.</text>
</comment>
<feature type="repeat" description="TPR" evidence="8">
    <location>
        <begin position="76"/>
        <end position="109"/>
    </location>
</feature>
<dbReference type="InterPro" id="IPR011990">
    <property type="entry name" value="TPR-like_helical_dom_sf"/>
</dbReference>
<dbReference type="Pfam" id="PF13181">
    <property type="entry name" value="TPR_8"/>
    <property type="match status" value="1"/>
</dbReference>
<organism evidence="10 11">
    <name type="scientific">Polynucleobacter paneuropaeus</name>
    <dbReference type="NCBI Taxonomy" id="2527775"/>
    <lineage>
        <taxon>Bacteria</taxon>
        <taxon>Pseudomonadati</taxon>
        <taxon>Pseudomonadota</taxon>
        <taxon>Betaproteobacteria</taxon>
        <taxon>Burkholderiales</taxon>
        <taxon>Burkholderiaceae</taxon>
        <taxon>Polynucleobacter</taxon>
    </lineage>
</organism>
<dbReference type="PROSITE" id="PS50293">
    <property type="entry name" value="TPR_REGION"/>
    <property type="match status" value="2"/>
</dbReference>
<proteinExistence type="inferred from homology"/>
<reference evidence="10 11" key="1">
    <citation type="submission" date="2018-06" db="EMBL/GenBank/DDBJ databases">
        <title>Genome of strain Polynucleobacter sp. FUKU-NW-11.</title>
        <authorList>
            <person name="Hahn M.W."/>
        </authorList>
    </citation>
    <scope>NUCLEOTIDE SEQUENCE [LARGE SCALE GENOMIC DNA]</scope>
    <source>
        <strain evidence="11">FUKU-NW11</strain>
    </source>
</reference>
<evidence type="ECO:0000256" key="7">
    <source>
        <dbReference type="ARBA" id="ARBA00022803"/>
    </source>
</evidence>
<evidence type="ECO:0000256" key="4">
    <source>
        <dbReference type="ARBA" id="ARBA00022676"/>
    </source>
</evidence>
<feature type="repeat" description="TPR" evidence="8">
    <location>
        <begin position="144"/>
        <end position="177"/>
    </location>
</feature>